<dbReference type="Pfam" id="PF01031">
    <property type="entry name" value="Dynamin_M"/>
    <property type="match status" value="1"/>
</dbReference>
<dbReference type="SUPFAM" id="SSF52540">
    <property type="entry name" value="P-loop containing nucleoside triphosphate hydrolases"/>
    <property type="match status" value="1"/>
</dbReference>
<dbReference type="InterPro" id="IPR027417">
    <property type="entry name" value="P-loop_NTPase"/>
</dbReference>
<dbReference type="InterPro" id="IPR022812">
    <property type="entry name" value="Dynamin"/>
</dbReference>
<dbReference type="PANTHER" id="PTHR11566:SF173">
    <property type="entry name" value="DYNAMIN-RELATED PROTEIN 4C"/>
    <property type="match status" value="1"/>
</dbReference>
<dbReference type="Gene3D" id="1.20.120.1240">
    <property type="entry name" value="Dynamin, middle domain"/>
    <property type="match status" value="1"/>
</dbReference>
<dbReference type="AlphaFoldDB" id="A0A815B9R4"/>
<dbReference type="CDD" id="cd08771">
    <property type="entry name" value="DLP_1"/>
    <property type="match status" value="1"/>
</dbReference>
<dbReference type="PROSITE" id="PS51718">
    <property type="entry name" value="G_DYNAMIN_2"/>
    <property type="match status" value="1"/>
</dbReference>
<dbReference type="PANTHER" id="PTHR11566">
    <property type="entry name" value="DYNAMIN"/>
    <property type="match status" value="1"/>
</dbReference>
<dbReference type="GO" id="GO:0005737">
    <property type="term" value="C:cytoplasm"/>
    <property type="evidence" value="ECO:0007669"/>
    <property type="project" value="TreeGrafter"/>
</dbReference>
<dbReference type="InterPro" id="IPR001401">
    <property type="entry name" value="Dynamin_GTPase"/>
</dbReference>
<protein>
    <submittedName>
        <fullName evidence="5">Uncharacterized protein</fullName>
    </submittedName>
</protein>
<evidence type="ECO:0000313" key="7">
    <source>
        <dbReference type="Proteomes" id="UP000663829"/>
    </source>
</evidence>
<evidence type="ECO:0000313" key="5">
    <source>
        <dbReference type="EMBL" id="CAF1264775.1"/>
    </source>
</evidence>
<feature type="domain" description="GED" evidence="3">
    <location>
        <begin position="602"/>
        <end position="688"/>
    </location>
</feature>
<dbReference type="Gene3D" id="3.40.50.300">
    <property type="entry name" value="P-loop containing nucleotide triphosphate hydrolases"/>
    <property type="match status" value="2"/>
</dbReference>
<proteinExistence type="predicted"/>
<dbReference type="GO" id="GO:0016020">
    <property type="term" value="C:membrane"/>
    <property type="evidence" value="ECO:0007669"/>
    <property type="project" value="TreeGrafter"/>
</dbReference>
<evidence type="ECO:0000256" key="1">
    <source>
        <dbReference type="ARBA" id="ARBA00022741"/>
    </source>
</evidence>
<dbReference type="OrthoDB" id="5061070at2759"/>
<dbReference type="SMART" id="SM00053">
    <property type="entry name" value="DYNc"/>
    <property type="match status" value="1"/>
</dbReference>
<dbReference type="Proteomes" id="UP000663829">
    <property type="component" value="Unassembled WGS sequence"/>
</dbReference>
<dbReference type="InterPro" id="IPR000375">
    <property type="entry name" value="Dynamin_stalk"/>
</dbReference>
<organism evidence="5 7">
    <name type="scientific">Didymodactylos carnosus</name>
    <dbReference type="NCBI Taxonomy" id="1234261"/>
    <lineage>
        <taxon>Eukaryota</taxon>
        <taxon>Metazoa</taxon>
        <taxon>Spiralia</taxon>
        <taxon>Gnathifera</taxon>
        <taxon>Rotifera</taxon>
        <taxon>Eurotatoria</taxon>
        <taxon>Bdelloidea</taxon>
        <taxon>Philodinida</taxon>
        <taxon>Philodinidae</taxon>
        <taxon>Didymodactylos</taxon>
    </lineage>
</organism>
<evidence type="ECO:0000256" key="2">
    <source>
        <dbReference type="ARBA" id="ARBA00023134"/>
    </source>
</evidence>
<keyword evidence="1" id="KW-0547">Nucleotide-binding</keyword>
<dbReference type="EMBL" id="CAJOBC010020417">
    <property type="protein sequence ID" value="CAF4046417.1"/>
    <property type="molecule type" value="Genomic_DNA"/>
</dbReference>
<evidence type="ECO:0000313" key="6">
    <source>
        <dbReference type="EMBL" id="CAF4046417.1"/>
    </source>
</evidence>
<gene>
    <name evidence="5" type="ORF">GPM918_LOCUS26786</name>
    <name evidence="6" type="ORF">SRO942_LOCUS27004</name>
</gene>
<dbReference type="PROSITE" id="PS51388">
    <property type="entry name" value="GED"/>
    <property type="match status" value="1"/>
</dbReference>
<evidence type="ECO:0000259" key="4">
    <source>
        <dbReference type="PROSITE" id="PS51718"/>
    </source>
</evidence>
<comment type="caution">
    <text evidence="5">The sequence shown here is derived from an EMBL/GenBank/DDBJ whole genome shotgun (WGS) entry which is preliminary data.</text>
</comment>
<dbReference type="Proteomes" id="UP000681722">
    <property type="component" value="Unassembled WGS sequence"/>
</dbReference>
<accession>A0A815B9R4</accession>
<dbReference type="EMBL" id="CAJNOQ010010938">
    <property type="protein sequence ID" value="CAF1264775.1"/>
    <property type="molecule type" value="Genomic_DNA"/>
</dbReference>
<dbReference type="GO" id="GO:0003924">
    <property type="term" value="F:GTPase activity"/>
    <property type="evidence" value="ECO:0007669"/>
    <property type="project" value="InterPro"/>
</dbReference>
<dbReference type="GO" id="GO:0005874">
    <property type="term" value="C:microtubule"/>
    <property type="evidence" value="ECO:0007669"/>
    <property type="project" value="TreeGrafter"/>
</dbReference>
<dbReference type="GO" id="GO:0008017">
    <property type="term" value="F:microtubule binding"/>
    <property type="evidence" value="ECO:0007669"/>
    <property type="project" value="TreeGrafter"/>
</dbReference>
<dbReference type="Pfam" id="PF00350">
    <property type="entry name" value="Dynamin_N"/>
    <property type="match status" value="1"/>
</dbReference>
<name>A0A815B9R4_9BILA</name>
<keyword evidence="2" id="KW-0342">GTP-binding</keyword>
<feature type="domain" description="Dynamin-type G" evidence="4">
    <location>
        <begin position="84"/>
        <end position="335"/>
    </location>
</feature>
<evidence type="ECO:0000259" key="3">
    <source>
        <dbReference type="PROSITE" id="PS51388"/>
    </source>
</evidence>
<dbReference type="PRINTS" id="PR00195">
    <property type="entry name" value="DYNAMIN"/>
</dbReference>
<dbReference type="InterPro" id="IPR030381">
    <property type="entry name" value="G_DYNAMIN_dom"/>
</dbReference>
<dbReference type="InterPro" id="IPR045063">
    <property type="entry name" value="Dynamin_N"/>
</dbReference>
<dbReference type="InterPro" id="IPR020850">
    <property type="entry name" value="GED_dom"/>
</dbReference>
<reference evidence="5" key="1">
    <citation type="submission" date="2021-02" db="EMBL/GenBank/DDBJ databases">
        <authorList>
            <person name="Nowell W R."/>
        </authorList>
    </citation>
    <scope>NUCLEOTIDE SEQUENCE</scope>
</reference>
<dbReference type="GO" id="GO:0005525">
    <property type="term" value="F:GTP binding"/>
    <property type="evidence" value="ECO:0007669"/>
    <property type="project" value="InterPro"/>
</dbReference>
<keyword evidence="7" id="KW-1185">Reference proteome</keyword>
<dbReference type="InterPro" id="IPR003130">
    <property type="entry name" value="GED"/>
</dbReference>
<sequence length="688" mass="78784">MFLADALVLFASHWKTSTEVMVTNVGYVSTTDVIQELMLLKNENLEEDLMFLFDATTAEFSNSDYSRRLLTAIDAMRQILHTEKIKLPEIVVVGDQSVGKSSVLEALSGVQLPRASNICTRCPLELRLKRLQDTSKEEFATIECLGNKEIKTIANFDDIQEEVIEMTKTLAGDGCDVSITRNPLPGQSENIHDQIVHLITKYIQPETAIVLHVIPASEDFTRSESMKLSKAYDPNGERQLIAVSKIDQCDEAIGEKLQGIGPGAMALRLGCVAVLNRNLKELKENISFDEMKNREKIFFKTKSLFDDIPEDFKGSEQLVKKLVNIQQQRIRSTFPKIIEEIKQQIKAKKAELKLLPTALTSEIDCWTKYNELISLYRDSIHSKVNGKYDYHTAMNSSDDSSQTTSSDERIAYHMKKFQKKCQEKIFSCFSNFFTENYSQYVMKLIEESSGIGLDNFISFELFVHLYDGEHHKLEKPCTDLIEIVKEYLEQVLLLLFDKIFSNTTYPRLIQHLPDAIKTQIVLAEEECLKRVTELLEMEQRPFTLNERYLELIDKIQVAHNEHKEKSNKNNSSSVKPEIRAALTVPFEFDGLRVELLAEKETAIYLQIALHSYCKIVQQRVIDNVSMICYYQFITKCAMTLDKKLLTMFTSSELFGLMMEPVAQMQKRKVLTASIDVFEKALKLGQQHV</sequence>
<dbReference type="Pfam" id="PF02212">
    <property type="entry name" value="GED"/>
    <property type="match status" value="1"/>
</dbReference>